<accession>A0A1H2QU63</accession>
<protein>
    <recommendedName>
        <fullName evidence="3">Glycosyltransferase</fullName>
    </recommendedName>
</protein>
<sequence>MDLGQFARKLQLRPRLRQAIAHLRWRLRHVVPHRPHGRDRTLIITLTSYAARFPTLHLTLRCLLTQSVRPDRVILWLGPDDLRQLPGSVRALEAEGLEIRETEDLRSYTKIIPALKEFPEAVLVTADDDVHYERHWLRALLTAWSGETDQIVCHRAHRFTLREDGTVAPYESWPHDIRNEPRPDLIFPTGVGGVLYPPGALAPEVTDAARFLELAPRADDLWLYWMGRRAGSHYRLVTHRQKLVVWPNSQARSLYAGNAQAGNDIQIAPLVACYGLPVPATRGPQD</sequence>
<evidence type="ECO:0000313" key="1">
    <source>
        <dbReference type="EMBL" id="SDW10174.1"/>
    </source>
</evidence>
<name>A0A1H2QU63_9RHOB</name>
<gene>
    <name evidence="1" type="ORF">SAMN05444006_101273</name>
</gene>
<dbReference type="Proteomes" id="UP000199541">
    <property type="component" value="Unassembled WGS sequence"/>
</dbReference>
<dbReference type="InterPro" id="IPR029044">
    <property type="entry name" value="Nucleotide-diphossugar_trans"/>
</dbReference>
<dbReference type="RefSeq" id="WP_092163909.1">
    <property type="nucleotide sequence ID" value="NZ_BNAB01000001.1"/>
</dbReference>
<dbReference type="SUPFAM" id="SSF53448">
    <property type="entry name" value="Nucleotide-diphospho-sugar transferases"/>
    <property type="match status" value="1"/>
</dbReference>
<reference evidence="1 2" key="1">
    <citation type="submission" date="2016-10" db="EMBL/GenBank/DDBJ databases">
        <authorList>
            <person name="Varghese N."/>
            <person name="Submissions S."/>
        </authorList>
    </citation>
    <scope>NUCLEOTIDE SEQUENCE [LARGE SCALE GENOMIC DNA]</scope>
    <source>
        <strain evidence="1 2">DSM 24802</strain>
    </source>
</reference>
<keyword evidence="2" id="KW-1185">Reference proteome</keyword>
<organism evidence="1 2">
    <name type="scientific">Allgaiera indica</name>
    <dbReference type="NCBI Taxonomy" id="765699"/>
    <lineage>
        <taxon>Bacteria</taxon>
        <taxon>Pseudomonadati</taxon>
        <taxon>Pseudomonadota</taxon>
        <taxon>Alphaproteobacteria</taxon>
        <taxon>Rhodobacterales</taxon>
        <taxon>Paracoccaceae</taxon>
        <taxon>Allgaiera</taxon>
    </lineage>
</organism>
<evidence type="ECO:0008006" key="3">
    <source>
        <dbReference type="Google" id="ProtNLM"/>
    </source>
</evidence>
<comment type="caution">
    <text evidence="1">The sequence shown here is derived from an EMBL/GenBank/DDBJ whole genome shotgun (WGS) entry which is preliminary data.</text>
</comment>
<dbReference type="EMBL" id="FNOB01000001">
    <property type="protein sequence ID" value="SDW10174.1"/>
    <property type="molecule type" value="Genomic_DNA"/>
</dbReference>
<evidence type="ECO:0000313" key="2">
    <source>
        <dbReference type="Proteomes" id="UP000199541"/>
    </source>
</evidence>
<proteinExistence type="predicted"/>